<proteinExistence type="inferred from homology"/>
<protein>
    <recommendedName>
        <fullName evidence="4">Epididymal-specific lipocalin-8</fullName>
    </recommendedName>
</protein>
<reference evidence="2" key="2">
    <citation type="submission" date="2025-08" db="UniProtKB">
        <authorList>
            <consortium name="Ensembl"/>
        </authorList>
    </citation>
    <scope>IDENTIFICATION</scope>
</reference>
<dbReference type="InterPro" id="IPR012674">
    <property type="entry name" value="Calycin"/>
</dbReference>
<dbReference type="PANTHER" id="PTHR11430">
    <property type="entry name" value="LIPOCALIN"/>
    <property type="match status" value="1"/>
</dbReference>
<keyword evidence="3" id="KW-1185">Reference proteome</keyword>
<accession>A0A8C9B9D6</accession>
<organism evidence="2 3">
    <name type="scientific">Phocoena sinus</name>
    <name type="common">Vaquita</name>
    <dbReference type="NCBI Taxonomy" id="42100"/>
    <lineage>
        <taxon>Eukaryota</taxon>
        <taxon>Metazoa</taxon>
        <taxon>Chordata</taxon>
        <taxon>Craniata</taxon>
        <taxon>Vertebrata</taxon>
        <taxon>Euteleostomi</taxon>
        <taxon>Mammalia</taxon>
        <taxon>Eutheria</taxon>
        <taxon>Laurasiatheria</taxon>
        <taxon>Artiodactyla</taxon>
        <taxon>Whippomorpha</taxon>
        <taxon>Cetacea</taxon>
        <taxon>Odontoceti</taxon>
        <taxon>Phocoenidae</taxon>
        <taxon>Phocoena</taxon>
    </lineage>
</organism>
<evidence type="ECO:0008006" key="4">
    <source>
        <dbReference type="Google" id="ProtNLM"/>
    </source>
</evidence>
<name>A0A8C9B9D6_PHOSS</name>
<dbReference type="GO" id="GO:0036094">
    <property type="term" value="F:small molecule binding"/>
    <property type="evidence" value="ECO:0007669"/>
    <property type="project" value="InterPro"/>
</dbReference>
<dbReference type="AlphaFoldDB" id="A0A8C9B9D6"/>
<sequence>ALWQLQTGLCGEGLALSPPKGPLRRPTAIAGSWREVGVASSQNLALQTAKRLEALFLTLSGEELTVKAAGSRLGGERMESGPADPGHREIQVIDTDYKQYAILRVSLHWRDKEFHVLKYFIRNLEGEYEPGFWKFRELTADTGLYLVARHGELQTLGWVLG</sequence>
<dbReference type="SUPFAM" id="SSF50814">
    <property type="entry name" value="Lipocalins"/>
    <property type="match status" value="1"/>
</dbReference>
<dbReference type="Ensembl" id="ENSPSNT00000004029.1">
    <property type="protein sequence ID" value="ENSPSNP00000003512.1"/>
    <property type="gene ID" value="ENSPSNG00000002656.1"/>
</dbReference>
<dbReference type="PANTHER" id="PTHR11430:SF1">
    <property type="entry name" value="EPIDIDYMAL-SPECIFIC LIPOCALIN-8"/>
    <property type="match status" value="1"/>
</dbReference>
<dbReference type="InterPro" id="IPR002345">
    <property type="entry name" value="Lipocalin"/>
</dbReference>
<reference evidence="2" key="1">
    <citation type="submission" date="2019-08" db="EMBL/GenBank/DDBJ databases">
        <title>Phocoena sinus (Vaquita) genome, mPhoSin1, primary haplotype.</title>
        <authorList>
            <person name="Morin P."/>
            <person name="Mountcastle J."/>
            <person name="Fungtammasan C."/>
            <person name="Rhie A."/>
            <person name="Rojas-Bracho L."/>
            <person name="Smith C.R."/>
            <person name="Taylor B.L."/>
            <person name="Gulland F.M.D."/>
            <person name="Musser W."/>
            <person name="Houck M."/>
            <person name="Haase B."/>
            <person name="Paez S."/>
            <person name="Howe K."/>
            <person name="Torrance J."/>
            <person name="Formenti G."/>
            <person name="Phillippy A."/>
            <person name="Ryder O."/>
            <person name="Jarvis E.D."/>
            <person name="Fedrigo O."/>
        </authorList>
    </citation>
    <scope>NUCLEOTIDE SEQUENCE [LARGE SCALE GENOMIC DNA]</scope>
</reference>
<dbReference type="Gene3D" id="2.40.128.20">
    <property type="match status" value="1"/>
</dbReference>
<evidence type="ECO:0000256" key="1">
    <source>
        <dbReference type="ARBA" id="ARBA00006889"/>
    </source>
</evidence>
<comment type="similarity">
    <text evidence="1">Belongs to the calycin superfamily. Lipocalin family.</text>
</comment>
<evidence type="ECO:0000313" key="3">
    <source>
        <dbReference type="Proteomes" id="UP000694554"/>
    </source>
</evidence>
<dbReference type="GeneTree" id="ENSGT00940000167049"/>
<evidence type="ECO:0000313" key="2">
    <source>
        <dbReference type="Ensembl" id="ENSPSNP00000003512.1"/>
    </source>
</evidence>
<dbReference type="Proteomes" id="UP000694554">
    <property type="component" value="Chromosome 6"/>
</dbReference>
<reference evidence="2" key="3">
    <citation type="submission" date="2025-09" db="UniProtKB">
        <authorList>
            <consortium name="Ensembl"/>
        </authorList>
    </citation>
    <scope>IDENTIFICATION</scope>
</reference>